<dbReference type="GO" id="GO:0061710">
    <property type="term" value="F:L-threonylcarbamoyladenylate synthase"/>
    <property type="evidence" value="ECO:0007669"/>
    <property type="project" value="UniProtKB-EC"/>
</dbReference>
<dbReference type="Pfam" id="PF01300">
    <property type="entry name" value="Sua5_yciO_yrdC"/>
    <property type="match status" value="1"/>
</dbReference>
<dbReference type="PANTHER" id="PTHR17490">
    <property type="entry name" value="SUA5"/>
    <property type="match status" value="1"/>
</dbReference>
<evidence type="ECO:0000256" key="2">
    <source>
        <dbReference type="ARBA" id="ARBA00007663"/>
    </source>
</evidence>
<dbReference type="AlphaFoldDB" id="A0A1G1WIW5"/>
<keyword evidence="8" id="KW-0547">Nucleotide-binding</keyword>
<keyword evidence="4" id="KW-0963">Cytoplasm</keyword>
<comment type="subcellular location">
    <subcellularLocation>
        <location evidence="1">Cytoplasm</location>
    </subcellularLocation>
</comment>
<dbReference type="PANTHER" id="PTHR17490:SF16">
    <property type="entry name" value="THREONYLCARBAMOYL-AMP SYNTHASE"/>
    <property type="match status" value="1"/>
</dbReference>
<name>A0A1G1WIW5_9BACT</name>
<dbReference type="GO" id="GO:0000049">
    <property type="term" value="F:tRNA binding"/>
    <property type="evidence" value="ECO:0007669"/>
    <property type="project" value="TreeGrafter"/>
</dbReference>
<comment type="caution">
    <text evidence="13">The sequence shown here is derived from an EMBL/GenBank/DDBJ whole genome shotgun (WGS) entry which is preliminary data.</text>
</comment>
<dbReference type="GO" id="GO:0005524">
    <property type="term" value="F:ATP binding"/>
    <property type="evidence" value="ECO:0007669"/>
    <property type="project" value="UniProtKB-KW"/>
</dbReference>
<dbReference type="GO" id="GO:0005737">
    <property type="term" value="C:cytoplasm"/>
    <property type="evidence" value="ECO:0007669"/>
    <property type="project" value="UniProtKB-SubCell"/>
</dbReference>
<keyword evidence="9" id="KW-0067">ATP-binding</keyword>
<sequence>MVGEAVKHFKRGDIVIFPTDTLYGIGCAVNREEAIKKLCKIRRDPAKKPSVILATDLDQARQYGYFSNLALDLAKIFWPGPLTIIVRAKPKVPKFIRGAGDSIAIRIPNQPGLLKIIGGLGCPILAPSANFHGQKAPSRFKEIDKNLLALVDYAIDLSSFEKATLMNQNPSTLIDTTKEYVVIKRQGAISEIEIEKAFGGARK</sequence>
<evidence type="ECO:0000256" key="6">
    <source>
        <dbReference type="ARBA" id="ARBA00022694"/>
    </source>
</evidence>
<evidence type="ECO:0000256" key="4">
    <source>
        <dbReference type="ARBA" id="ARBA00022490"/>
    </source>
</evidence>
<keyword evidence="6" id="KW-0819">tRNA processing</keyword>
<evidence type="ECO:0000259" key="12">
    <source>
        <dbReference type="PROSITE" id="PS51163"/>
    </source>
</evidence>
<comment type="similarity">
    <text evidence="2">Belongs to the SUA5 family.</text>
</comment>
<evidence type="ECO:0000256" key="1">
    <source>
        <dbReference type="ARBA" id="ARBA00004496"/>
    </source>
</evidence>
<dbReference type="InterPro" id="IPR006070">
    <property type="entry name" value="Sua5-like_dom"/>
</dbReference>
<evidence type="ECO:0000256" key="10">
    <source>
        <dbReference type="ARBA" id="ARBA00029774"/>
    </source>
</evidence>
<protein>
    <recommendedName>
        <fullName evidence="10">L-threonylcarbamoyladenylate synthase</fullName>
        <ecNumber evidence="3">2.7.7.87</ecNumber>
    </recommendedName>
    <alternativeName>
        <fullName evidence="10">L-threonylcarbamoyladenylate synthase</fullName>
    </alternativeName>
</protein>
<evidence type="ECO:0000313" key="14">
    <source>
        <dbReference type="Proteomes" id="UP000176645"/>
    </source>
</evidence>
<proteinExistence type="inferred from homology"/>
<dbReference type="InterPro" id="IPR017945">
    <property type="entry name" value="DHBP_synth_RibB-like_a/b_dom"/>
</dbReference>
<keyword evidence="5" id="KW-0808">Transferase</keyword>
<evidence type="ECO:0000256" key="5">
    <source>
        <dbReference type="ARBA" id="ARBA00022679"/>
    </source>
</evidence>
<dbReference type="PROSITE" id="PS51163">
    <property type="entry name" value="YRDC"/>
    <property type="match status" value="1"/>
</dbReference>
<reference evidence="13 14" key="1">
    <citation type="journal article" date="2016" name="Nat. Commun.">
        <title>Thousands of microbial genomes shed light on interconnected biogeochemical processes in an aquifer system.</title>
        <authorList>
            <person name="Anantharaman K."/>
            <person name="Brown C.T."/>
            <person name="Hug L.A."/>
            <person name="Sharon I."/>
            <person name="Castelle C.J."/>
            <person name="Probst A.J."/>
            <person name="Thomas B.C."/>
            <person name="Singh A."/>
            <person name="Wilkins M.J."/>
            <person name="Karaoz U."/>
            <person name="Brodie E.L."/>
            <person name="Williams K.H."/>
            <person name="Hubbard S.S."/>
            <person name="Banfield J.F."/>
        </authorList>
    </citation>
    <scope>NUCLEOTIDE SEQUENCE [LARGE SCALE GENOMIC DNA]</scope>
</reference>
<dbReference type="Gene3D" id="3.90.870.10">
    <property type="entry name" value="DHBP synthase"/>
    <property type="match status" value="1"/>
</dbReference>
<evidence type="ECO:0000256" key="11">
    <source>
        <dbReference type="ARBA" id="ARBA00048366"/>
    </source>
</evidence>
<evidence type="ECO:0000313" key="13">
    <source>
        <dbReference type="EMBL" id="OGY27350.1"/>
    </source>
</evidence>
<dbReference type="EC" id="2.7.7.87" evidence="3"/>
<dbReference type="InterPro" id="IPR050156">
    <property type="entry name" value="TC-AMP_synthase_SUA5"/>
</dbReference>
<dbReference type="Proteomes" id="UP000176645">
    <property type="component" value="Unassembled WGS sequence"/>
</dbReference>
<evidence type="ECO:0000256" key="9">
    <source>
        <dbReference type="ARBA" id="ARBA00022840"/>
    </source>
</evidence>
<dbReference type="GO" id="GO:0006450">
    <property type="term" value="P:regulation of translational fidelity"/>
    <property type="evidence" value="ECO:0007669"/>
    <property type="project" value="TreeGrafter"/>
</dbReference>
<feature type="domain" description="YrdC-like" evidence="12">
    <location>
        <begin position="1"/>
        <end position="189"/>
    </location>
</feature>
<dbReference type="SUPFAM" id="SSF55821">
    <property type="entry name" value="YrdC/RibB"/>
    <property type="match status" value="1"/>
</dbReference>
<keyword evidence="7" id="KW-0548">Nucleotidyltransferase</keyword>
<dbReference type="GO" id="GO:0003725">
    <property type="term" value="F:double-stranded RNA binding"/>
    <property type="evidence" value="ECO:0007669"/>
    <property type="project" value="InterPro"/>
</dbReference>
<accession>A0A1G1WIW5</accession>
<evidence type="ECO:0000256" key="8">
    <source>
        <dbReference type="ARBA" id="ARBA00022741"/>
    </source>
</evidence>
<comment type="catalytic activity">
    <reaction evidence="11">
        <text>L-threonine + hydrogencarbonate + ATP = L-threonylcarbamoyladenylate + diphosphate + H2O</text>
        <dbReference type="Rhea" id="RHEA:36407"/>
        <dbReference type="ChEBI" id="CHEBI:15377"/>
        <dbReference type="ChEBI" id="CHEBI:17544"/>
        <dbReference type="ChEBI" id="CHEBI:30616"/>
        <dbReference type="ChEBI" id="CHEBI:33019"/>
        <dbReference type="ChEBI" id="CHEBI:57926"/>
        <dbReference type="ChEBI" id="CHEBI:73682"/>
        <dbReference type="EC" id="2.7.7.87"/>
    </reaction>
</comment>
<gene>
    <name evidence="13" type="ORF">A2Z42_01590</name>
</gene>
<dbReference type="NCBIfam" id="TIGR00057">
    <property type="entry name" value="L-threonylcarbamoyladenylate synthase"/>
    <property type="match status" value="1"/>
</dbReference>
<evidence type="ECO:0000256" key="3">
    <source>
        <dbReference type="ARBA" id="ARBA00012584"/>
    </source>
</evidence>
<evidence type="ECO:0000256" key="7">
    <source>
        <dbReference type="ARBA" id="ARBA00022695"/>
    </source>
</evidence>
<organism evidence="13 14">
    <name type="scientific">Candidatus Woykebacteria bacterium RBG_19FT_COMBO_43_10</name>
    <dbReference type="NCBI Taxonomy" id="1802598"/>
    <lineage>
        <taxon>Bacteria</taxon>
        <taxon>Candidatus Woykeibacteriota</taxon>
    </lineage>
</organism>
<dbReference type="EMBL" id="MHCU01000040">
    <property type="protein sequence ID" value="OGY27350.1"/>
    <property type="molecule type" value="Genomic_DNA"/>
</dbReference>
<dbReference type="GO" id="GO:0008033">
    <property type="term" value="P:tRNA processing"/>
    <property type="evidence" value="ECO:0007669"/>
    <property type="project" value="UniProtKB-KW"/>
</dbReference>